<dbReference type="PROSITE" id="PS00455">
    <property type="entry name" value="AMP_BINDING"/>
    <property type="match status" value="1"/>
</dbReference>
<dbReference type="HAMAP" id="MF_00731">
    <property type="entry name" value="MenE"/>
    <property type="match status" value="1"/>
</dbReference>
<comment type="pathway">
    <text evidence="5">Quinol/quinone metabolism; menaquinone biosynthesis.</text>
</comment>
<evidence type="ECO:0000256" key="5">
    <source>
        <dbReference type="HAMAP-Rule" id="MF_00731"/>
    </source>
</evidence>
<dbReference type="GO" id="GO:0006631">
    <property type="term" value="P:fatty acid metabolic process"/>
    <property type="evidence" value="ECO:0007669"/>
    <property type="project" value="TreeGrafter"/>
</dbReference>
<dbReference type="InterPro" id="IPR000873">
    <property type="entry name" value="AMP-dep_synth/lig_dom"/>
</dbReference>
<keyword evidence="3 5" id="KW-0547">Nucleotide-binding</keyword>
<dbReference type="CDD" id="cd17631">
    <property type="entry name" value="FACL_FadD13-like"/>
    <property type="match status" value="1"/>
</dbReference>
<dbReference type="EC" id="6.2.1.26" evidence="5"/>
<comment type="caution">
    <text evidence="8">The sequence shown here is derived from an EMBL/GenBank/DDBJ whole genome shotgun (WGS) entry which is preliminary data.</text>
</comment>
<evidence type="ECO:0000256" key="4">
    <source>
        <dbReference type="ARBA" id="ARBA00022840"/>
    </source>
</evidence>
<dbReference type="InterPro" id="IPR045851">
    <property type="entry name" value="AMP-bd_C_sf"/>
</dbReference>
<keyword evidence="4 5" id="KW-0067">ATP-binding</keyword>
<evidence type="ECO:0000256" key="2">
    <source>
        <dbReference type="ARBA" id="ARBA00022598"/>
    </source>
</evidence>
<dbReference type="GO" id="GO:0008756">
    <property type="term" value="F:o-succinylbenzoate-CoA ligase activity"/>
    <property type="evidence" value="ECO:0007669"/>
    <property type="project" value="UniProtKB-UniRule"/>
</dbReference>
<feature type="domain" description="AMP-binding enzyme C-terminal" evidence="7">
    <location>
        <begin position="420"/>
        <end position="495"/>
    </location>
</feature>
<accession>A0A840I839</accession>
<dbReference type="PANTHER" id="PTHR43201:SF5">
    <property type="entry name" value="MEDIUM-CHAIN ACYL-COA LIGASE ACSF2, MITOCHONDRIAL"/>
    <property type="match status" value="1"/>
</dbReference>
<dbReference type="Pfam" id="PF00501">
    <property type="entry name" value="AMP-binding"/>
    <property type="match status" value="1"/>
</dbReference>
<evidence type="ECO:0000313" key="8">
    <source>
        <dbReference type="EMBL" id="MBB4660441.1"/>
    </source>
</evidence>
<dbReference type="InterPro" id="IPR020845">
    <property type="entry name" value="AMP-binding_CS"/>
</dbReference>
<dbReference type="RefSeq" id="WP_183337778.1">
    <property type="nucleotide sequence ID" value="NZ_JACHNU010000001.1"/>
</dbReference>
<dbReference type="PANTHER" id="PTHR43201">
    <property type="entry name" value="ACYL-COA SYNTHETASE"/>
    <property type="match status" value="1"/>
</dbReference>
<dbReference type="PRINTS" id="PR00154">
    <property type="entry name" value="AMPBINDING"/>
</dbReference>
<dbReference type="GO" id="GO:0005524">
    <property type="term" value="F:ATP binding"/>
    <property type="evidence" value="ECO:0007669"/>
    <property type="project" value="UniProtKB-KW"/>
</dbReference>
<comment type="similarity">
    <text evidence="5">Belongs to the ATP-dependent AMP-binding enzyme family. MenE subfamily.</text>
</comment>
<evidence type="ECO:0000259" key="6">
    <source>
        <dbReference type="Pfam" id="PF00501"/>
    </source>
</evidence>
<dbReference type="AlphaFoldDB" id="A0A840I839"/>
<dbReference type="UniPathway" id="UPA01057">
    <property type="reaction ID" value="UER00166"/>
</dbReference>
<evidence type="ECO:0000256" key="1">
    <source>
        <dbReference type="ARBA" id="ARBA00022428"/>
    </source>
</evidence>
<feature type="domain" description="AMP-dependent synthetase/ligase" evidence="6">
    <location>
        <begin position="15"/>
        <end position="370"/>
    </location>
</feature>
<keyword evidence="2 5" id="KW-0436">Ligase</keyword>
<dbReference type="EMBL" id="JACHNU010000001">
    <property type="protein sequence ID" value="MBB4660441.1"/>
    <property type="molecule type" value="Genomic_DNA"/>
</dbReference>
<dbReference type="UniPathway" id="UPA00079"/>
<dbReference type="Gene3D" id="3.30.300.30">
    <property type="match status" value="1"/>
</dbReference>
<dbReference type="InterPro" id="IPR010192">
    <property type="entry name" value="MenE"/>
</dbReference>
<dbReference type="InterPro" id="IPR020459">
    <property type="entry name" value="AMP-binding"/>
</dbReference>
<dbReference type="SUPFAM" id="SSF56801">
    <property type="entry name" value="Acetyl-CoA synthetase-like"/>
    <property type="match status" value="1"/>
</dbReference>
<protein>
    <recommendedName>
        <fullName evidence="5">2-succinylbenzoate--CoA ligase</fullName>
        <ecNumber evidence="5">6.2.1.26</ecNumber>
    </recommendedName>
    <alternativeName>
        <fullName evidence="5">o-succinylbenzoyl-CoA synthetase</fullName>
        <shortName evidence="5">OSB-CoA synthetase</shortName>
    </alternativeName>
</protein>
<evidence type="ECO:0000313" key="9">
    <source>
        <dbReference type="Proteomes" id="UP000585272"/>
    </source>
</evidence>
<evidence type="ECO:0000259" key="7">
    <source>
        <dbReference type="Pfam" id="PF13193"/>
    </source>
</evidence>
<comment type="catalytic activity">
    <reaction evidence="5">
        <text>2-succinylbenzoate + ATP + CoA = 2-succinylbenzoyl-CoA + AMP + diphosphate</text>
        <dbReference type="Rhea" id="RHEA:17009"/>
        <dbReference type="ChEBI" id="CHEBI:18325"/>
        <dbReference type="ChEBI" id="CHEBI:30616"/>
        <dbReference type="ChEBI" id="CHEBI:33019"/>
        <dbReference type="ChEBI" id="CHEBI:57287"/>
        <dbReference type="ChEBI" id="CHEBI:57364"/>
        <dbReference type="ChEBI" id="CHEBI:456215"/>
        <dbReference type="EC" id="6.2.1.26"/>
    </reaction>
</comment>
<keyword evidence="9" id="KW-1185">Reference proteome</keyword>
<keyword evidence="1 5" id="KW-0474">Menaquinone biosynthesis</keyword>
<dbReference type="InterPro" id="IPR025110">
    <property type="entry name" value="AMP-bd_C"/>
</dbReference>
<reference evidence="8 9" key="1">
    <citation type="submission" date="2020-08" db="EMBL/GenBank/DDBJ databases">
        <title>Genomic Encyclopedia of Archaeal and Bacterial Type Strains, Phase II (KMG-II): from individual species to whole genera.</title>
        <authorList>
            <person name="Goeker M."/>
        </authorList>
    </citation>
    <scope>NUCLEOTIDE SEQUENCE [LARGE SCALE GENOMIC DNA]</scope>
    <source>
        <strain evidence="8 9">DSM 23288</strain>
    </source>
</reference>
<comment type="function">
    <text evidence="5">Converts 2-succinylbenzoate (OSB) to 2-succinylbenzoyl-CoA (OSB-CoA).</text>
</comment>
<dbReference type="GO" id="GO:0009234">
    <property type="term" value="P:menaquinone biosynthetic process"/>
    <property type="evidence" value="ECO:0007669"/>
    <property type="project" value="UniProtKB-UniRule"/>
</dbReference>
<name>A0A840I839_9ACTN</name>
<sequence length="512" mass="56054">MPESARDRGLASWLARRASFDPERVAMTFGERSWTYAELQHEVEAFAAALVRLGVRPGDRVAFLDLNHPNYLLTLFATARLGAIFVPLNFRLTAPELQFALADSGACVLVYAEPFAEAVEQIRDEIPCRAFVRTPDDEAGELATALVESGPPQEERFVDRDDVALIMYTSGTTGRPKGAMITHDNLLASIHGFSLTFDTRADDRTLVVAPLFHIGGLNVTTLSAFLNGATVVLERRFDPDRVLRLLEERRITTMFAVPTMLVEMARRPGFATADLDALRLIVSGGAPVPVPLLEQYLARGIDVCAGYGMTEAAPLITIVPPGRVLDKVGSVGLPSFFTEVTLVDDQGREVPTGTPGEFLVRGPNVMKGYWNRPDATAATLADGWLRTGDVGVRDEDGFYTVVDRKKDMIITGGENVYPAEVEACLVEHERIADAAVFGVPEPTWGEAVVAVVVARDDAALTEEDVTAFMADRLARYKQPRRIVLVDELPRSPSGKVVKGELRTRYADLALRR</sequence>
<proteinExistence type="inferred from homology"/>
<comment type="pathway">
    <text evidence="5">Quinol/quinone metabolism; 1,4-dihydroxy-2-naphthoate biosynthesis; 1,4-dihydroxy-2-naphthoate from chorismate: step 5/7.</text>
</comment>
<organism evidence="8 9">
    <name type="scientific">Conexibacter arvalis</name>
    <dbReference type="NCBI Taxonomy" id="912552"/>
    <lineage>
        <taxon>Bacteria</taxon>
        <taxon>Bacillati</taxon>
        <taxon>Actinomycetota</taxon>
        <taxon>Thermoleophilia</taxon>
        <taxon>Solirubrobacterales</taxon>
        <taxon>Conexibacteraceae</taxon>
        <taxon>Conexibacter</taxon>
    </lineage>
</organism>
<dbReference type="Proteomes" id="UP000585272">
    <property type="component" value="Unassembled WGS sequence"/>
</dbReference>
<dbReference type="FunFam" id="3.30.300.30:FF:000008">
    <property type="entry name" value="2,3-dihydroxybenzoate-AMP ligase"/>
    <property type="match status" value="1"/>
</dbReference>
<dbReference type="GO" id="GO:0031956">
    <property type="term" value="F:medium-chain fatty acid-CoA ligase activity"/>
    <property type="evidence" value="ECO:0007669"/>
    <property type="project" value="TreeGrafter"/>
</dbReference>
<dbReference type="Pfam" id="PF13193">
    <property type="entry name" value="AMP-binding_C"/>
    <property type="match status" value="1"/>
</dbReference>
<dbReference type="Gene3D" id="3.40.50.12780">
    <property type="entry name" value="N-terminal domain of ligase-like"/>
    <property type="match status" value="1"/>
</dbReference>
<dbReference type="NCBIfam" id="NF004837">
    <property type="entry name" value="PRK06187.1"/>
    <property type="match status" value="1"/>
</dbReference>
<dbReference type="InterPro" id="IPR042099">
    <property type="entry name" value="ANL_N_sf"/>
</dbReference>
<gene>
    <name evidence="5" type="primary">menE</name>
    <name evidence="8" type="ORF">BDZ31_000014</name>
</gene>
<evidence type="ECO:0000256" key="3">
    <source>
        <dbReference type="ARBA" id="ARBA00022741"/>
    </source>
</evidence>